<keyword evidence="8" id="KW-1185">Reference proteome</keyword>
<evidence type="ECO:0000256" key="1">
    <source>
        <dbReference type="ARBA" id="ARBA00001971"/>
    </source>
</evidence>
<keyword evidence="6" id="KW-0472">Membrane</keyword>
<dbReference type="GO" id="GO:0005506">
    <property type="term" value="F:iron ion binding"/>
    <property type="evidence" value="ECO:0007669"/>
    <property type="project" value="InterPro"/>
</dbReference>
<keyword evidence="3 4" id="KW-0408">Iron</keyword>
<proteinExistence type="inferred from homology"/>
<comment type="cofactor">
    <cofactor evidence="1 4">
        <name>heme</name>
        <dbReference type="ChEBI" id="CHEBI:30413"/>
    </cofactor>
</comment>
<evidence type="ECO:0000313" key="7">
    <source>
        <dbReference type="EMBL" id="CAI2185345.1"/>
    </source>
</evidence>
<dbReference type="PANTHER" id="PTHR24305:SF223">
    <property type="entry name" value="CYTOCHROME P450-DIT2"/>
    <property type="match status" value="1"/>
</dbReference>
<dbReference type="Gene3D" id="1.10.630.10">
    <property type="entry name" value="Cytochrome P450"/>
    <property type="match status" value="1"/>
</dbReference>
<dbReference type="Proteomes" id="UP001153678">
    <property type="component" value="Unassembled WGS sequence"/>
</dbReference>
<dbReference type="PRINTS" id="PR00385">
    <property type="entry name" value="P450"/>
</dbReference>
<dbReference type="GO" id="GO:0016705">
    <property type="term" value="F:oxidoreductase activity, acting on paired donors, with incorporation or reduction of molecular oxygen"/>
    <property type="evidence" value="ECO:0007669"/>
    <property type="project" value="InterPro"/>
</dbReference>
<name>A0A9W4SXM0_9GLOM</name>
<reference evidence="7" key="1">
    <citation type="submission" date="2022-08" db="EMBL/GenBank/DDBJ databases">
        <authorList>
            <person name="Kallberg Y."/>
            <person name="Tangrot J."/>
            <person name="Rosling A."/>
        </authorList>
    </citation>
    <scope>NUCLEOTIDE SEQUENCE</scope>
    <source>
        <strain evidence="7">Wild A</strain>
    </source>
</reference>
<dbReference type="PRINTS" id="PR00463">
    <property type="entry name" value="EP450I"/>
</dbReference>
<dbReference type="AlphaFoldDB" id="A0A9W4SXM0"/>
<keyword evidence="6" id="KW-1133">Transmembrane helix</keyword>
<feature type="transmembrane region" description="Helical" evidence="6">
    <location>
        <begin position="6"/>
        <end position="25"/>
    </location>
</feature>
<dbReference type="InterPro" id="IPR002401">
    <property type="entry name" value="Cyt_P450_E_grp-I"/>
</dbReference>
<organism evidence="7 8">
    <name type="scientific">Funneliformis geosporum</name>
    <dbReference type="NCBI Taxonomy" id="1117311"/>
    <lineage>
        <taxon>Eukaryota</taxon>
        <taxon>Fungi</taxon>
        <taxon>Fungi incertae sedis</taxon>
        <taxon>Mucoromycota</taxon>
        <taxon>Glomeromycotina</taxon>
        <taxon>Glomeromycetes</taxon>
        <taxon>Glomerales</taxon>
        <taxon>Glomeraceae</taxon>
        <taxon>Funneliformis</taxon>
    </lineage>
</organism>
<feature type="binding site" description="axial binding residue" evidence="4">
    <location>
        <position position="475"/>
    </location>
    <ligand>
        <name>heme</name>
        <dbReference type="ChEBI" id="CHEBI:30413"/>
    </ligand>
    <ligandPart>
        <name>Fe</name>
        <dbReference type="ChEBI" id="CHEBI:18248"/>
    </ligandPart>
</feature>
<evidence type="ECO:0000256" key="5">
    <source>
        <dbReference type="RuleBase" id="RU000461"/>
    </source>
</evidence>
<dbReference type="SUPFAM" id="SSF48264">
    <property type="entry name" value="Cytochrome P450"/>
    <property type="match status" value="1"/>
</dbReference>
<keyword evidence="2 4" id="KW-0479">Metal-binding</keyword>
<dbReference type="OrthoDB" id="1470350at2759"/>
<keyword evidence="4 5" id="KW-0349">Heme</keyword>
<dbReference type="GO" id="GO:0020037">
    <property type="term" value="F:heme binding"/>
    <property type="evidence" value="ECO:0007669"/>
    <property type="project" value="InterPro"/>
</dbReference>
<dbReference type="PROSITE" id="PS00086">
    <property type="entry name" value="CYTOCHROME_P450"/>
    <property type="match status" value="1"/>
</dbReference>
<protein>
    <submittedName>
        <fullName evidence="7">13032_t:CDS:1</fullName>
    </submittedName>
</protein>
<comment type="similarity">
    <text evidence="5">Belongs to the cytochrome P450 family.</text>
</comment>
<dbReference type="InterPro" id="IPR036396">
    <property type="entry name" value="Cyt_P450_sf"/>
</dbReference>
<dbReference type="PANTHER" id="PTHR24305">
    <property type="entry name" value="CYTOCHROME P450"/>
    <property type="match status" value="1"/>
</dbReference>
<evidence type="ECO:0000256" key="4">
    <source>
        <dbReference type="PIRSR" id="PIRSR602401-1"/>
    </source>
</evidence>
<gene>
    <name evidence="7" type="ORF">FWILDA_LOCUS12030</name>
</gene>
<evidence type="ECO:0000313" key="8">
    <source>
        <dbReference type="Proteomes" id="UP001153678"/>
    </source>
</evidence>
<dbReference type="InterPro" id="IPR050121">
    <property type="entry name" value="Cytochrome_P450_monoxygenase"/>
</dbReference>
<keyword evidence="6" id="KW-0812">Transmembrane</keyword>
<comment type="caution">
    <text evidence="7">The sequence shown here is derived from an EMBL/GenBank/DDBJ whole genome shotgun (WGS) entry which is preliminary data.</text>
</comment>
<dbReference type="Pfam" id="PF00067">
    <property type="entry name" value="p450"/>
    <property type="match status" value="1"/>
</dbReference>
<keyword evidence="5" id="KW-0560">Oxidoreductase</keyword>
<sequence length="530" mass="61442">MILTSLGVSDVIGIIIFFYVAKFYYEYFTRPNPLPGSIPLPIIGNLLGIIYYGRGDFTVWYKILHQRHGDIFESYMGGFRRVIISRPDYIEKMMSPSTKNDYTLRVGNIPAFDELGISKSGMTLNSHIPTWKFNRGFFTKVILAPNFSKGIVNLIPTIYDELDKYWKEIGEDVPIDFSIWMHKFMTEIVFQAFVGLRVNGLKPYFNSIVESSKKKPTETNPIDKEIEDFPDITKEGLDNIGFFLTIPSLVRHTILRKKNIAALKNRKQTFDILTKVIETRRKEIKETSIDDKLRQDMLTLLITMNTERELIDQKSVDEEHSKPLNNDQIHQIILEAISGGIETSASTLCTMVYYLAHYPDVLTRLRQELDTIFGFEKDRQITVEDLSKMHYTEAVFNECTRLVNPSKTLPRVSTTKDIIAGYEWPANTLFEIYSDGIHRNPAFWKDPHKFNPDRFMETEPLRNTYLPFGGGARSCPGRKIAILEMKCLIFLIYRNFDITLVDMDAPMNLEYKFINMCTELKVKVRPRFPQ</sequence>
<dbReference type="GO" id="GO:0004497">
    <property type="term" value="F:monooxygenase activity"/>
    <property type="evidence" value="ECO:0007669"/>
    <property type="project" value="UniProtKB-KW"/>
</dbReference>
<keyword evidence="5" id="KW-0503">Monooxygenase</keyword>
<dbReference type="EMBL" id="CAMKVN010003681">
    <property type="protein sequence ID" value="CAI2185345.1"/>
    <property type="molecule type" value="Genomic_DNA"/>
</dbReference>
<evidence type="ECO:0000256" key="6">
    <source>
        <dbReference type="SAM" id="Phobius"/>
    </source>
</evidence>
<dbReference type="InterPro" id="IPR017972">
    <property type="entry name" value="Cyt_P450_CS"/>
</dbReference>
<evidence type="ECO:0000256" key="2">
    <source>
        <dbReference type="ARBA" id="ARBA00022723"/>
    </source>
</evidence>
<evidence type="ECO:0000256" key="3">
    <source>
        <dbReference type="ARBA" id="ARBA00023004"/>
    </source>
</evidence>
<dbReference type="InterPro" id="IPR001128">
    <property type="entry name" value="Cyt_P450"/>
</dbReference>
<accession>A0A9W4SXM0</accession>
<dbReference type="CDD" id="cd00302">
    <property type="entry name" value="cytochrome_P450"/>
    <property type="match status" value="1"/>
</dbReference>